<dbReference type="Proteomes" id="UP000269945">
    <property type="component" value="Unassembled WGS sequence"/>
</dbReference>
<evidence type="ECO:0000313" key="3">
    <source>
        <dbReference type="Proteomes" id="UP000269945"/>
    </source>
</evidence>
<dbReference type="EMBL" id="CYRY02005330">
    <property type="protein sequence ID" value="VCW69758.1"/>
    <property type="molecule type" value="Genomic_DNA"/>
</dbReference>
<proteinExistence type="predicted"/>
<organism evidence="2 3">
    <name type="scientific">Gulo gulo</name>
    <name type="common">Wolverine</name>
    <name type="synonym">Gluton</name>
    <dbReference type="NCBI Taxonomy" id="48420"/>
    <lineage>
        <taxon>Eukaryota</taxon>
        <taxon>Metazoa</taxon>
        <taxon>Chordata</taxon>
        <taxon>Craniata</taxon>
        <taxon>Vertebrata</taxon>
        <taxon>Euteleostomi</taxon>
        <taxon>Mammalia</taxon>
        <taxon>Eutheria</taxon>
        <taxon>Laurasiatheria</taxon>
        <taxon>Carnivora</taxon>
        <taxon>Caniformia</taxon>
        <taxon>Musteloidea</taxon>
        <taxon>Mustelidae</taxon>
        <taxon>Guloninae</taxon>
        <taxon>Gulo</taxon>
    </lineage>
</organism>
<accession>A0A9X9LJS5</accession>
<reference evidence="2 3" key="1">
    <citation type="submission" date="2018-10" db="EMBL/GenBank/DDBJ databases">
        <authorList>
            <person name="Ekblom R."/>
            <person name="Jareborg N."/>
        </authorList>
    </citation>
    <scope>NUCLEOTIDE SEQUENCE [LARGE SCALE GENOMIC DNA]</scope>
    <source>
        <tissue evidence="2">Muscle</tissue>
    </source>
</reference>
<name>A0A9X9LJS5_GULGU</name>
<feature type="non-terminal residue" evidence="2">
    <location>
        <position position="94"/>
    </location>
</feature>
<protein>
    <submittedName>
        <fullName evidence="2">Uncharacterized protein</fullName>
    </submittedName>
</protein>
<evidence type="ECO:0000256" key="1">
    <source>
        <dbReference type="SAM" id="MobiDB-lite"/>
    </source>
</evidence>
<evidence type="ECO:0000313" key="2">
    <source>
        <dbReference type="EMBL" id="VCW69758.1"/>
    </source>
</evidence>
<keyword evidence="3" id="KW-1185">Reference proteome</keyword>
<dbReference type="AlphaFoldDB" id="A0A9X9LJS5"/>
<comment type="caution">
    <text evidence="2">The sequence shown here is derived from an EMBL/GenBank/DDBJ whole genome shotgun (WGS) entry which is preliminary data.</text>
</comment>
<gene>
    <name evidence="2" type="ORF">BN2614_LOCUS1</name>
</gene>
<feature type="compositionally biased region" description="Gly residues" evidence="1">
    <location>
        <begin position="51"/>
        <end position="66"/>
    </location>
</feature>
<sequence>MTAGQLPTLTGQPGLRPACPGTGQSSCPPSGGCRGQVPPGFPGPGSSEPLGKGGGCSLRLGTGGTQGQAESSLEKGNLCHSNKYFSPTEKPLSY</sequence>
<feature type="compositionally biased region" description="Polar residues" evidence="1">
    <location>
        <begin position="1"/>
        <end position="11"/>
    </location>
</feature>
<feature type="region of interest" description="Disordered" evidence="1">
    <location>
        <begin position="1"/>
        <end position="94"/>
    </location>
</feature>